<dbReference type="InterPro" id="IPR016496">
    <property type="entry name" value="GTPase_HflX"/>
</dbReference>
<dbReference type="OrthoDB" id="9812272at2"/>
<dbReference type="Gene3D" id="3.40.50.11060">
    <property type="entry name" value="GTPase HflX, N-terminal domain"/>
    <property type="match status" value="1"/>
</dbReference>
<protein>
    <recommendedName>
        <fullName evidence="6">GTPase HflX</fullName>
    </recommendedName>
    <alternativeName>
        <fullName evidence="6">GTP-binding protein HflX</fullName>
    </alternativeName>
</protein>
<dbReference type="InterPro" id="IPR042108">
    <property type="entry name" value="GTPase_HflX_N_sf"/>
</dbReference>
<organism evidence="9 10">
    <name type="scientific">Mitsuokella jalaludinii</name>
    <dbReference type="NCBI Taxonomy" id="187979"/>
    <lineage>
        <taxon>Bacteria</taxon>
        <taxon>Bacillati</taxon>
        <taxon>Bacillota</taxon>
        <taxon>Negativicutes</taxon>
        <taxon>Selenomonadales</taxon>
        <taxon>Selenomonadaceae</taxon>
        <taxon>Mitsuokella</taxon>
    </lineage>
</organism>
<evidence type="ECO:0000256" key="7">
    <source>
        <dbReference type="SAM" id="Coils"/>
    </source>
</evidence>
<dbReference type="GO" id="GO:0043022">
    <property type="term" value="F:ribosome binding"/>
    <property type="evidence" value="ECO:0007669"/>
    <property type="project" value="TreeGrafter"/>
</dbReference>
<dbReference type="Gene3D" id="6.10.250.2860">
    <property type="match status" value="1"/>
</dbReference>
<evidence type="ECO:0000256" key="1">
    <source>
        <dbReference type="ARBA" id="ARBA00022490"/>
    </source>
</evidence>
<gene>
    <name evidence="6 9" type="primary">hflX</name>
    <name evidence="9" type="ORF">ERS852385_02052</name>
</gene>
<dbReference type="PANTHER" id="PTHR10229:SF0">
    <property type="entry name" value="GTP-BINDING PROTEIN 6-RELATED"/>
    <property type="match status" value="1"/>
</dbReference>
<dbReference type="InterPro" id="IPR032305">
    <property type="entry name" value="GTP-bd_M"/>
</dbReference>
<keyword evidence="3 6" id="KW-0547">Nucleotide-binding</keyword>
<comment type="subunit">
    <text evidence="6">Monomer. Associates with the 50S ribosomal subunit.</text>
</comment>
<sequence length="618" mass="69064">MQINGEIQNIKQYIVKRLEALYELTVPIGQLSTHELNAEMLEVTELLGREVAVYLNRQGKVLQVSVGDTDTVDLPEFKSRRAEGKLTGIRCIHTHPSGDTRLSEPDFSSLRRLRFDCMAAIGFRADKAGEIVGSLGFFTGDCAEDGTEQLSSVGPLPERALHTINLTYLITTINKKLSARSTKSTEDEEERALLAGLDCGRALWPVDESMAELARLADTAGATIVGTFIQRREKPDAAFFLGRGKVAEIAMEVQNRDATLLILDDELTPSQQHNLEQMLGIKVIDRTALILDIFAQRARTKEGKRQVELAQLQYNLPRLGGQGLVLSRLGGGIGTRGPGETKLEVDRRRIYARIHDLESQIDAVQKNRHLHRRRRKLSRIPLVALVGYTNAGKSTLLNRLTGSEVFAEDKLFATLDPTTRHLILPEKQEILLTDTVGFIQKLPHTLVKAFRATLEEVQEADLLLHVVDCSNENYEQQIESVVEVLKELDAVSKPTLYVFNKADRLKASGTETDERAGERLTPAQEAMMLHGREGICVSAQTGANLDELQQLIERFFSEQQVRMELLIPFAKGRLLTELHDLHAVRETDYTEAGTLVKVSLPASKRARFEPYEVHPDNE</sequence>
<dbReference type="PANTHER" id="PTHR10229">
    <property type="entry name" value="GTP-BINDING PROTEIN HFLX"/>
    <property type="match status" value="1"/>
</dbReference>
<proteinExistence type="inferred from homology"/>
<keyword evidence="10" id="KW-1185">Reference proteome</keyword>
<feature type="domain" description="Hflx-type G" evidence="8">
    <location>
        <begin position="381"/>
        <end position="560"/>
    </location>
</feature>
<dbReference type="GO" id="GO:0005525">
    <property type="term" value="F:GTP binding"/>
    <property type="evidence" value="ECO:0007669"/>
    <property type="project" value="UniProtKB-UniRule"/>
</dbReference>
<evidence type="ECO:0000256" key="6">
    <source>
        <dbReference type="HAMAP-Rule" id="MF_00900"/>
    </source>
</evidence>
<dbReference type="Pfam" id="PF13167">
    <property type="entry name" value="GTP-bdg_N"/>
    <property type="match status" value="1"/>
</dbReference>
<keyword evidence="2" id="KW-0479">Metal-binding</keyword>
<evidence type="ECO:0000256" key="4">
    <source>
        <dbReference type="ARBA" id="ARBA00022842"/>
    </source>
</evidence>
<dbReference type="PROSITE" id="PS51705">
    <property type="entry name" value="G_HFLX"/>
    <property type="match status" value="1"/>
</dbReference>
<comment type="function">
    <text evidence="6">GTPase that associates with the 50S ribosomal subunit and may have a role during protein synthesis or ribosome biogenesis.</text>
</comment>
<name>A0A174C190_9FIRM</name>
<dbReference type="Proteomes" id="UP000095546">
    <property type="component" value="Unassembled WGS sequence"/>
</dbReference>
<dbReference type="InterPro" id="IPR006073">
    <property type="entry name" value="GTP-bd"/>
</dbReference>
<dbReference type="STRING" id="187979.ERS852385_02052"/>
<dbReference type="GO" id="GO:0005737">
    <property type="term" value="C:cytoplasm"/>
    <property type="evidence" value="ECO:0007669"/>
    <property type="project" value="UniProtKB-SubCell"/>
</dbReference>
<dbReference type="Pfam" id="PF16360">
    <property type="entry name" value="GTP-bdg_M"/>
    <property type="match status" value="1"/>
</dbReference>
<dbReference type="CDD" id="cd01878">
    <property type="entry name" value="HflX"/>
    <property type="match status" value="1"/>
</dbReference>
<dbReference type="GO" id="GO:0003924">
    <property type="term" value="F:GTPase activity"/>
    <property type="evidence" value="ECO:0007669"/>
    <property type="project" value="UniProtKB-UniRule"/>
</dbReference>
<dbReference type="EMBL" id="CYYU01000024">
    <property type="protein sequence ID" value="CUO06693.1"/>
    <property type="molecule type" value="Genomic_DNA"/>
</dbReference>
<dbReference type="GO" id="GO:0046872">
    <property type="term" value="F:metal ion binding"/>
    <property type="evidence" value="ECO:0007669"/>
    <property type="project" value="UniProtKB-KW"/>
</dbReference>
<dbReference type="SUPFAM" id="SSF52540">
    <property type="entry name" value="P-loop containing nucleoside triphosphate hydrolases"/>
    <property type="match status" value="1"/>
</dbReference>
<dbReference type="InterPro" id="IPR025121">
    <property type="entry name" value="GTPase_HflX_N"/>
</dbReference>
<dbReference type="FunFam" id="3.40.50.300:FF:000173">
    <property type="entry name" value="GTPase HflX"/>
    <property type="match status" value="1"/>
</dbReference>
<evidence type="ECO:0000256" key="5">
    <source>
        <dbReference type="ARBA" id="ARBA00023134"/>
    </source>
</evidence>
<keyword evidence="5 6" id="KW-0342">GTP-binding</keyword>
<dbReference type="Pfam" id="PF01926">
    <property type="entry name" value="MMR_HSR1"/>
    <property type="match status" value="1"/>
</dbReference>
<feature type="coiled-coil region" evidence="7">
    <location>
        <begin position="347"/>
        <end position="374"/>
    </location>
</feature>
<dbReference type="Gene3D" id="3.40.50.300">
    <property type="entry name" value="P-loop containing nucleotide triphosphate hydrolases"/>
    <property type="match status" value="1"/>
</dbReference>
<evidence type="ECO:0000313" key="10">
    <source>
        <dbReference type="Proteomes" id="UP000095546"/>
    </source>
</evidence>
<keyword evidence="4" id="KW-0460">Magnesium</keyword>
<evidence type="ECO:0000259" key="8">
    <source>
        <dbReference type="PROSITE" id="PS51705"/>
    </source>
</evidence>
<accession>A0A174C190</accession>
<dbReference type="PRINTS" id="PR00326">
    <property type="entry name" value="GTP1OBG"/>
</dbReference>
<evidence type="ECO:0000256" key="3">
    <source>
        <dbReference type="ARBA" id="ARBA00022741"/>
    </source>
</evidence>
<evidence type="ECO:0000256" key="2">
    <source>
        <dbReference type="ARBA" id="ARBA00022723"/>
    </source>
</evidence>
<keyword evidence="7" id="KW-0175">Coiled coil</keyword>
<dbReference type="InterPro" id="IPR030394">
    <property type="entry name" value="G_HFLX_dom"/>
</dbReference>
<keyword evidence="1 6" id="KW-0963">Cytoplasm</keyword>
<dbReference type="RefSeq" id="WP_055162807.1">
    <property type="nucleotide sequence ID" value="NZ_CABIWZ010000024.1"/>
</dbReference>
<reference evidence="9 10" key="1">
    <citation type="submission" date="2015-09" db="EMBL/GenBank/DDBJ databases">
        <authorList>
            <consortium name="Pathogen Informatics"/>
        </authorList>
    </citation>
    <scope>NUCLEOTIDE SEQUENCE [LARGE SCALE GENOMIC DNA]</scope>
    <source>
        <strain evidence="9 10">2789STDY5608828</strain>
    </source>
</reference>
<dbReference type="NCBIfam" id="TIGR03156">
    <property type="entry name" value="GTP_HflX"/>
    <property type="match status" value="1"/>
</dbReference>
<evidence type="ECO:0000313" key="9">
    <source>
        <dbReference type="EMBL" id="CUO06693.1"/>
    </source>
</evidence>
<comment type="subcellular location">
    <subcellularLocation>
        <location evidence="6">Cytoplasm</location>
    </subcellularLocation>
    <text evidence="6">May associate with membranes.</text>
</comment>
<dbReference type="eggNOG" id="COG2262">
    <property type="taxonomic scope" value="Bacteria"/>
</dbReference>
<comment type="similarity">
    <text evidence="6">Belongs to the TRAFAC class OBG-HflX-like GTPase superfamily. HflX GTPase family.</text>
</comment>
<dbReference type="FunFam" id="3.40.50.11060:FF:000001">
    <property type="entry name" value="GTPase HflX"/>
    <property type="match status" value="1"/>
</dbReference>
<dbReference type="HAMAP" id="MF_00900">
    <property type="entry name" value="GTPase_HflX"/>
    <property type="match status" value="1"/>
</dbReference>
<dbReference type="AlphaFoldDB" id="A0A174C190"/>
<dbReference type="InterPro" id="IPR027417">
    <property type="entry name" value="P-loop_NTPase"/>
</dbReference>